<organism evidence="6 7">
    <name type="scientific">Latimeria chalumnae</name>
    <name type="common">Coelacanth</name>
    <dbReference type="NCBI Taxonomy" id="7897"/>
    <lineage>
        <taxon>Eukaryota</taxon>
        <taxon>Metazoa</taxon>
        <taxon>Chordata</taxon>
        <taxon>Craniata</taxon>
        <taxon>Vertebrata</taxon>
        <taxon>Euteleostomi</taxon>
        <taxon>Coelacanthiformes</taxon>
        <taxon>Coelacanthidae</taxon>
        <taxon>Latimeria</taxon>
    </lineage>
</organism>
<dbReference type="HOGENOM" id="CLU_000022_45_5_1"/>
<reference evidence="7" key="1">
    <citation type="submission" date="2011-08" db="EMBL/GenBank/DDBJ databases">
        <title>The draft genome of Latimeria chalumnae.</title>
        <authorList>
            <person name="Di Palma F."/>
            <person name="Alfoldi J."/>
            <person name="Johnson J."/>
            <person name="Berlin A."/>
            <person name="Gnerre S."/>
            <person name="Jaffe D."/>
            <person name="MacCallum I."/>
            <person name="Young S."/>
            <person name="Walker B.J."/>
            <person name="Lander E."/>
            <person name="Lindblad-Toh K."/>
        </authorList>
    </citation>
    <scope>NUCLEOTIDE SEQUENCE [LARGE SCALE GENOMIC DNA]</scope>
    <source>
        <strain evidence="7">Wild caught</strain>
    </source>
</reference>
<dbReference type="PANTHER" id="PTHR43272:SF80">
    <property type="entry name" value="LONG-CHAIN-FATTY-ACID--COA LIGASE ACSBG2"/>
    <property type="match status" value="1"/>
</dbReference>
<dbReference type="EC" id="6.2.1.3" evidence="4"/>
<evidence type="ECO:0000256" key="1">
    <source>
        <dbReference type="ARBA" id="ARBA00022598"/>
    </source>
</evidence>
<dbReference type="Gene3D" id="3.40.50.12780">
    <property type="entry name" value="N-terminal domain of ligase-like"/>
    <property type="match status" value="1"/>
</dbReference>
<dbReference type="InParanoid" id="H3B262"/>
<dbReference type="EMBL" id="AFYH01092273">
    <property type="status" value="NOT_ANNOTATED_CDS"/>
    <property type="molecule type" value="Genomic_DNA"/>
</dbReference>
<dbReference type="InterPro" id="IPR000873">
    <property type="entry name" value="AMP-dep_synth/lig_dom"/>
</dbReference>
<dbReference type="GeneTree" id="ENSGT00940000155332"/>
<dbReference type="PANTHER" id="PTHR43272">
    <property type="entry name" value="LONG-CHAIN-FATTY-ACID--COA LIGASE"/>
    <property type="match status" value="1"/>
</dbReference>
<protein>
    <recommendedName>
        <fullName evidence="4">long-chain-fatty-acid--CoA ligase</fullName>
        <ecNumber evidence="4">6.2.1.3</ecNumber>
    </recommendedName>
</protein>
<dbReference type="Proteomes" id="UP000008672">
    <property type="component" value="Unassembled WGS sequence"/>
</dbReference>
<reference evidence="6" key="3">
    <citation type="submission" date="2025-09" db="UniProtKB">
        <authorList>
            <consortium name="Ensembl"/>
        </authorList>
    </citation>
    <scope>IDENTIFICATION</scope>
</reference>
<name>H3B262_LATCH</name>
<dbReference type="eggNOG" id="KOG1256">
    <property type="taxonomic scope" value="Eukaryota"/>
</dbReference>
<dbReference type="AlphaFoldDB" id="H3B262"/>
<dbReference type="Bgee" id="ENSLACG00000014073">
    <property type="expression patterns" value="Expressed in post-anal tail muscle and 6 other cell types or tissues"/>
</dbReference>
<evidence type="ECO:0000256" key="4">
    <source>
        <dbReference type="ARBA" id="ARBA00026121"/>
    </source>
</evidence>
<dbReference type="SUPFAM" id="SSF56801">
    <property type="entry name" value="Acetyl-CoA synthetase-like"/>
    <property type="match status" value="1"/>
</dbReference>
<dbReference type="Pfam" id="PF00501">
    <property type="entry name" value="AMP-binding"/>
    <property type="match status" value="1"/>
</dbReference>
<keyword evidence="2" id="KW-0276">Fatty acid metabolism</keyword>
<dbReference type="STRING" id="7897.ENSLACP00000015983"/>
<evidence type="ECO:0000259" key="5">
    <source>
        <dbReference type="Pfam" id="PF00501"/>
    </source>
</evidence>
<dbReference type="GO" id="GO:0016020">
    <property type="term" value="C:membrane"/>
    <property type="evidence" value="ECO:0007669"/>
    <property type="project" value="TreeGrafter"/>
</dbReference>
<dbReference type="Pfam" id="PF23562">
    <property type="entry name" value="AMP-binding_C_3"/>
    <property type="match status" value="1"/>
</dbReference>
<dbReference type="PROSITE" id="PS00455">
    <property type="entry name" value="AMP_BINDING"/>
    <property type="match status" value="1"/>
</dbReference>
<dbReference type="GO" id="GO:0004467">
    <property type="term" value="F:long-chain fatty acid-CoA ligase activity"/>
    <property type="evidence" value="ECO:0007669"/>
    <property type="project" value="UniProtKB-EC"/>
</dbReference>
<dbReference type="EMBL" id="AFYH01092274">
    <property type="status" value="NOT_ANNOTATED_CDS"/>
    <property type="molecule type" value="Genomic_DNA"/>
</dbReference>
<dbReference type="EMBL" id="AFYH01092272">
    <property type="status" value="NOT_ANNOTATED_CDS"/>
    <property type="molecule type" value="Genomic_DNA"/>
</dbReference>
<feature type="domain" description="AMP-dependent synthetase/ligase" evidence="5">
    <location>
        <begin position="61"/>
        <end position="483"/>
    </location>
</feature>
<dbReference type="OMA" id="AINECCH"/>
<evidence type="ECO:0000313" key="6">
    <source>
        <dbReference type="Ensembl" id="ENSLACP00000015983.1"/>
    </source>
</evidence>
<evidence type="ECO:0000256" key="2">
    <source>
        <dbReference type="ARBA" id="ARBA00022832"/>
    </source>
</evidence>
<evidence type="ECO:0000313" key="7">
    <source>
        <dbReference type="Proteomes" id="UP000008672"/>
    </source>
</evidence>
<keyword evidence="1" id="KW-0436">Ligase</keyword>
<proteinExistence type="predicted"/>
<dbReference type="InterPro" id="IPR020845">
    <property type="entry name" value="AMP-binding_CS"/>
</dbReference>
<dbReference type="InterPro" id="IPR042099">
    <property type="entry name" value="ANL_N_sf"/>
</dbReference>
<sequence>SAGDVTPVEAVPITSMPEGESDLAPATHLWTTMKDGAVRLRMDPSGAGSLPPKTVHQMFVETVKSNGNLAALVVKEEGRWRTISYKEYYEKCRRAAKGFLKGGIPEYLGGGIRLVLGFVNLIWNAEWIFLSSGLAVGIYTTNSPDACQYVASNCEANIIVVENDKQLQKILQSRIPPGMLLPYLKAVVQYKDELKEKRPNLYSNWTINLVLGKTPFITNRSRIILDQMANQCCMLIYTSGTTGNPKGVMLSHDNLTWVAYAAGKMVKIGAGESIVSYLPLSHIAAQMLDVWIPIRYSGTTYFADPDALKGSLVVTLQEVRPTAFLGVPRVWEKMQEKMKAVSAKASVVKRKVASWAKGVGLQANYNIMNGRSSMPWGYTLANNLVFKKVRQGLGLDCCSRCYTGAAPITKDTLEFFLSLNIPLYELYGMSESTGPHTISTEGSFRIMSCGKEMIGCQSRIDKPDQDGNGEICFWGRHVFMGYLNMKEKTEEALDEEGWLHSGDLGKHDKDGFLYITGRIKELIITAGGENIPPVLIEDALKEQLPIISNAMLIGDKRKFLSVLLTLKCEMDEESGTSLDELSSAAIRFCQQVGSHATRVSEIVNSRDQAIYKAIQEGIDKVNERAASNAQKIQKWTLLERDFTIVGGELGPTMKLKRPVVVKMYQDEIEKLYAV</sequence>
<dbReference type="EMBL" id="AFYH01092271">
    <property type="status" value="NOT_ANNOTATED_CDS"/>
    <property type="molecule type" value="Genomic_DNA"/>
</dbReference>
<dbReference type="GO" id="GO:0005783">
    <property type="term" value="C:endoplasmic reticulum"/>
    <property type="evidence" value="ECO:0007669"/>
    <property type="project" value="TreeGrafter"/>
</dbReference>
<reference evidence="6" key="2">
    <citation type="submission" date="2025-08" db="UniProtKB">
        <authorList>
            <consortium name="Ensembl"/>
        </authorList>
    </citation>
    <scope>IDENTIFICATION</scope>
</reference>
<dbReference type="Ensembl" id="ENSLACT00000016094.1">
    <property type="protein sequence ID" value="ENSLACP00000015983.1"/>
    <property type="gene ID" value="ENSLACG00000014073.1"/>
</dbReference>
<evidence type="ECO:0000256" key="3">
    <source>
        <dbReference type="ARBA" id="ARBA00023098"/>
    </source>
</evidence>
<keyword evidence="3" id="KW-0443">Lipid metabolism</keyword>
<dbReference type="CDD" id="cd05933">
    <property type="entry name" value="ACSBG_like"/>
    <property type="match status" value="1"/>
</dbReference>
<accession>H3B262</accession>
<keyword evidence="7" id="KW-1185">Reference proteome</keyword>